<dbReference type="PROSITE" id="PS00061">
    <property type="entry name" value="ADH_SHORT"/>
    <property type="match status" value="1"/>
</dbReference>
<dbReference type="CDD" id="cd05233">
    <property type="entry name" value="SDR_c"/>
    <property type="match status" value="1"/>
</dbReference>
<dbReference type="Pfam" id="PF13561">
    <property type="entry name" value="adh_short_C2"/>
    <property type="match status" value="1"/>
</dbReference>
<accession>A0ABT3KSZ6</accession>
<comment type="caution">
    <text evidence="4">The sequence shown here is derived from an EMBL/GenBank/DDBJ whole genome shotgun (WGS) entry which is preliminary data.</text>
</comment>
<keyword evidence="2" id="KW-0560">Oxidoreductase</keyword>
<evidence type="ECO:0000313" key="5">
    <source>
        <dbReference type="Proteomes" id="UP001208935"/>
    </source>
</evidence>
<name>A0ABT3KSZ6_9BURK</name>
<sequence>MSDFVNPLPHPSTAAAAAPVPGPAHFPSLENRTVFVTGGGSGIGAAIVSAFASQGARVAFVDIARESGERLAQQLADAGHPHPWWRVCDVRDVVALQTAIGDAALALGDFAVLVNNVANDDRHTLETVTPAYYDERMAINERPAFFAIQAVVPGMRRLGAGAVINLGSTGWQAKGAGFPCYAIAKSSVNGLTRGLAKTLGRDRIRINTVSPGWVMTERQIRLWLDAEGEREIERNQCLPDRLQPHDIARMVLFLASDDAAMCTAQEFKVDAGWA</sequence>
<dbReference type="SUPFAM" id="SSF51735">
    <property type="entry name" value="NAD(P)-binding Rossmann-fold domains"/>
    <property type="match status" value="1"/>
</dbReference>
<dbReference type="InterPro" id="IPR036291">
    <property type="entry name" value="NAD(P)-bd_dom_sf"/>
</dbReference>
<dbReference type="InterPro" id="IPR002347">
    <property type="entry name" value="SDR_fam"/>
</dbReference>
<dbReference type="InterPro" id="IPR020904">
    <property type="entry name" value="Sc_DH/Rdtase_CS"/>
</dbReference>
<dbReference type="RefSeq" id="WP_265282126.1">
    <property type="nucleotide sequence ID" value="NZ_QZCW01000002.1"/>
</dbReference>
<gene>
    <name evidence="4" type="ORF">D5039_09905</name>
</gene>
<evidence type="ECO:0000313" key="4">
    <source>
        <dbReference type="EMBL" id="MCW5321448.1"/>
    </source>
</evidence>
<feature type="region of interest" description="Disordered" evidence="3">
    <location>
        <begin position="1"/>
        <end position="20"/>
    </location>
</feature>
<dbReference type="PRINTS" id="PR00081">
    <property type="entry name" value="GDHRDH"/>
</dbReference>
<proteinExistence type="inferred from homology"/>
<dbReference type="GeneID" id="77319657"/>
<evidence type="ECO:0000256" key="1">
    <source>
        <dbReference type="ARBA" id="ARBA00006484"/>
    </source>
</evidence>
<reference evidence="5" key="1">
    <citation type="submission" date="2023-07" db="EMBL/GenBank/DDBJ databases">
        <title>Verminephrobacter genomes.</title>
        <authorList>
            <person name="Lund M.B."/>
        </authorList>
    </citation>
    <scope>NUCLEOTIDE SEQUENCE [LARGE SCALE GENOMIC DNA]</scope>
    <source>
        <strain evidence="5">AtM5-05</strain>
    </source>
</reference>
<dbReference type="PRINTS" id="PR00080">
    <property type="entry name" value="SDRFAMILY"/>
</dbReference>
<dbReference type="PANTHER" id="PTHR43639">
    <property type="entry name" value="OXIDOREDUCTASE, SHORT-CHAIN DEHYDROGENASE/REDUCTASE FAMILY (AFU_ORTHOLOGUE AFUA_5G02870)"/>
    <property type="match status" value="1"/>
</dbReference>
<dbReference type="PANTHER" id="PTHR43639:SF1">
    <property type="entry name" value="SHORT-CHAIN DEHYDROGENASE_REDUCTASE FAMILY PROTEIN"/>
    <property type="match status" value="1"/>
</dbReference>
<dbReference type="EMBL" id="QZCW01000002">
    <property type="protein sequence ID" value="MCW5321448.1"/>
    <property type="molecule type" value="Genomic_DNA"/>
</dbReference>
<keyword evidence="5" id="KW-1185">Reference proteome</keyword>
<protein>
    <submittedName>
        <fullName evidence="4">SDR family oxidoreductase</fullName>
    </submittedName>
</protein>
<evidence type="ECO:0000256" key="2">
    <source>
        <dbReference type="ARBA" id="ARBA00023002"/>
    </source>
</evidence>
<evidence type="ECO:0000256" key="3">
    <source>
        <dbReference type="SAM" id="MobiDB-lite"/>
    </source>
</evidence>
<organism evidence="4 5">
    <name type="scientific">Verminephrobacter aporrectodeae subsp. tuberculatae</name>
    <dbReference type="NCBI Taxonomy" id="1110392"/>
    <lineage>
        <taxon>Bacteria</taxon>
        <taxon>Pseudomonadati</taxon>
        <taxon>Pseudomonadota</taxon>
        <taxon>Betaproteobacteria</taxon>
        <taxon>Burkholderiales</taxon>
        <taxon>Comamonadaceae</taxon>
        <taxon>Verminephrobacter</taxon>
    </lineage>
</organism>
<dbReference type="Proteomes" id="UP001208935">
    <property type="component" value="Unassembled WGS sequence"/>
</dbReference>
<comment type="similarity">
    <text evidence="1">Belongs to the short-chain dehydrogenases/reductases (SDR) family.</text>
</comment>
<dbReference type="Gene3D" id="3.40.50.720">
    <property type="entry name" value="NAD(P)-binding Rossmann-like Domain"/>
    <property type="match status" value="1"/>
</dbReference>